<dbReference type="Pfam" id="PF07993">
    <property type="entry name" value="NAD_binding_4"/>
    <property type="match status" value="1"/>
</dbReference>
<dbReference type="Gene3D" id="3.40.50.12780">
    <property type="entry name" value="N-terminal domain of ligase-like"/>
    <property type="match status" value="1"/>
</dbReference>
<comment type="caution">
    <text evidence="4">The sequence shown here is derived from an EMBL/GenBank/DDBJ whole genome shotgun (WGS) entry which is preliminary data.</text>
</comment>
<dbReference type="InterPro" id="IPR036291">
    <property type="entry name" value="NAD(P)-bd_dom_sf"/>
</dbReference>
<dbReference type="PROSITE" id="PS50075">
    <property type="entry name" value="CARRIER"/>
    <property type="match status" value="1"/>
</dbReference>
<feature type="domain" description="Carrier" evidence="3">
    <location>
        <begin position="567"/>
        <end position="644"/>
    </location>
</feature>
<evidence type="ECO:0000256" key="1">
    <source>
        <dbReference type="ARBA" id="ARBA00022450"/>
    </source>
</evidence>
<dbReference type="InterPro" id="IPR000873">
    <property type="entry name" value="AMP-dep_synth/lig_dom"/>
</dbReference>
<proteinExistence type="predicted"/>
<dbReference type="Pfam" id="PF00501">
    <property type="entry name" value="AMP-binding"/>
    <property type="match status" value="1"/>
</dbReference>
<evidence type="ECO:0000313" key="5">
    <source>
        <dbReference type="Proteomes" id="UP000829685"/>
    </source>
</evidence>
<keyword evidence="5" id="KW-1185">Reference proteome</keyword>
<dbReference type="InterPro" id="IPR013120">
    <property type="entry name" value="FAR_NAD-bd"/>
</dbReference>
<dbReference type="SUPFAM" id="SSF47336">
    <property type="entry name" value="ACP-like"/>
    <property type="match status" value="1"/>
</dbReference>
<keyword evidence="2" id="KW-0597">Phosphoprotein</keyword>
<dbReference type="EMBL" id="JAFIMR010000004">
    <property type="protein sequence ID" value="KAI1879659.1"/>
    <property type="molecule type" value="Genomic_DNA"/>
</dbReference>
<dbReference type="PROSITE" id="PS00455">
    <property type="entry name" value="AMP_BINDING"/>
    <property type="match status" value="1"/>
</dbReference>
<dbReference type="Gene3D" id="3.40.50.720">
    <property type="entry name" value="NAD(P)-binding Rossmann-like Domain"/>
    <property type="match status" value="1"/>
</dbReference>
<dbReference type="InterPro" id="IPR036736">
    <property type="entry name" value="ACP-like_sf"/>
</dbReference>
<protein>
    <recommendedName>
        <fullName evidence="3">Carrier domain-containing protein</fullName>
    </recommendedName>
</protein>
<dbReference type="SUPFAM" id="SSF51735">
    <property type="entry name" value="NAD(P)-binding Rossmann-fold domains"/>
    <property type="match status" value="1"/>
</dbReference>
<keyword evidence="1" id="KW-0596">Phosphopantetheine</keyword>
<dbReference type="InterPro" id="IPR009081">
    <property type="entry name" value="PP-bd_ACP"/>
</dbReference>
<dbReference type="AlphaFoldDB" id="A0A9Q0AT61"/>
<name>A0A9Q0AT61_9PEZI</name>
<dbReference type="InterPro" id="IPR042099">
    <property type="entry name" value="ANL_N_sf"/>
</dbReference>
<evidence type="ECO:0000313" key="4">
    <source>
        <dbReference type="EMBL" id="KAI1879659.1"/>
    </source>
</evidence>
<organism evidence="4 5">
    <name type="scientific">Neoarthrinium moseri</name>
    <dbReference type="NCBI Taxonomy" id="1658444"/>
    <lineage>
        <taxon>Eukaryota</taxon>
        <taxon>Fungi</taxon>
        <taxon>Dikarya</taxon>
        <taxon>Ascomycota</taxon>
        <taxon>Pezizomycotina</taxon>
        <taxon>Sordariomycetes</taxon>
        <taxon>Xylariomycetidae</taxon>
        <taxon>Amphisphaeriales</taxon>
        <taxon>Apiosporaceae</taxon>
        <taxon>Neoarthrinium</taxon>
    </lineage>
</organism>
<dbReference type="InterPro" id="IPR051414">
    <property type="entry name" value="Adenylate-forming_Reductase"/>
</dbReference>
<dbReference type="Pfam" id="PF23562">
    <property type="entry name" value="AMP-binding_C_3"/>
    <property type="match status" value="1"/>
</dbReference>
<dbReference type="Pfam" id="PF00550">
    <property type="entry name" value="PP-binding"/>
    <property type="match status" value="1"/>
</dbReference>
<dbReference type="Gene3D" id="1.10.1200.10">
    <property type="entry name" value="ACP-like"/>
    <property type="match status" value="1"/>
</dbReference>
<dbReference type="InterPro" id="IPR020806">
    <property type="entry name" value="PKS_PP-bd"/>
</dbReference>
<dbReference type="PANTHER" id="PTHR43439">
    <property type="entry name" value="PHENYLACETATE-COENZYME A LIGASE"/>
    <property type="match status" value="1"/>
</dbReference>
<accession>A0A9Q0AT61</accession>
<reference evidence="4" key="1">
    <citation type="submission" date="2021-03" db="EMBL/GenBank/DDBJ databases">
        <title>Revisited historic fungal species revealed as producer of novel bioactive compounds through whole genome sequencing and comparative genomics.</title>
        <authorList>
            <person name="Vignolle G.A."/>
            <person name="Hochenegger N."/>
            <person name="Mach R.L."/>
            <person name="Mach-Aigner A.R."/>
            <person name="Javad Rahimi M."/>
            <person name="Salim K.A."/>
            <person name="Chan C.M."/>
            <person name="Lim L.B.L."/>
            <person name="Cai F."/>
            <person name="Druzhinina I.S."/>
            <person name="U'Ren J.M."/>
            <person name="Derntl C."/>
        </authorList>
    </citation>
    <scope>NUCLEOTIDE SEQUENCE</scope>
    <source>
        <strain evidence="4">TUCIM 5799</strain>
    </source>
</reference>
<dbReference type="GO" id="GO:0031177">
    <property type="term" value="F:phosphopantetheine binding"/>
    <property type="evidence" value="ECO:0007669"/>
    <property type="project" value="InterPro"/>
</dbReference>
<dbReference type="SMART" id="SM00823">
    <property type="entry name" value="PKS_PP"/>
    <property type="match status" value="1"/>
</dbReference>
<sequence length="1061" mass="116420">MLSPSDLQNGENAVKTSRMAMSSMTLPPEPVNVTGRQRDLLPTMVDQLACDSPDVVYGLWPIMPTSYEAGFRAVTYRQLANVVNGLAWWLVENLGPGQAGEALAYLFLASPRNSPAAHQALFDSLKCKTLVTPEPIPSPALAIIEAVRPRHLKAPGIEELLGSSYLPFQYAKTLDEGLHDPVMIIHTSGSTGLPKPLIWTHETVLRHQNASGSRAVEGIPSLEKLYLGKRVMVTVPPFHGAGLGQFLLYAIPFGNTVIAPAATAIVTAQGLVDALQRIPADLALLVPSVVVELAQNPHLLDYCAKHLELIVYIGGDLPQAIGDVVAAKMPLRCQWGASEVGMPQQLIPTELDPRTDWRYIRFHPCTGATFEEVADGTYELVIRRDRALTGTQTTFTIRGKEHLDSYRTQDLFAPHPTVPDTWSWKARADDIIVFLNGEKTNPVSMEQHIVSNNPELGGVIVIGAQRFQAALLIEPVDSNLTTAEQASLIERVWPSVEEANRVAPAHARVEKSLIFVTSPERPLIRAGKGTLQRAASLALYKAEIDKVYLETEDVQVELGDSITFEALDNAEVVAQHIRECVTVATHWPSPDDSANFFERGMDSLQALQITRTLRRGFGRPDLGLSTVYQNPTVSQLATAILSTHSDVQTDRDIMEPLLATYTNLIHQLPVLKNDVPKRQSADVLLTGSTGALGTFILKALLERKGIGHIYCLNRGSDGGMSAQVDRFTAHKLATSDFQDRVTFLQTDLAHPKLALDENMYDRLRIRVGLIIHNAWPVNFNLNLAAFRPQLAGVVNIFSLAAAATHSTRVLFISTVGTVAGRPGDVGPAPETILTSFDSPHASGYTRSKYLSELLCDAASNQLRIPTSIVRLGQVAGSVKYPGIWNPKEWFPSLVISSVHLGCLPENLGTFSNIDWVPSDMLSDVLVDVAVRPAENLAEIVGTKVFNLRNPYVLAWDKLIPTVQDVIQTHLESKLDVVAPSLWLDRLQKASEKDSQDPAVSVTVNPAIRLLSFYRDGLWADRVEMKPMSVEHTLAASSTLRSLTAVQPNWIRKWIQEWLLGL</sequence>
<evidence type="ECO:0000256" key="2">
    <source>
        <dbReference type="ARBA" id="ARBA00022553"/>
    </source>
</evidence>
<dbReference type="Proteomes" id="UP000829685">
    <property type="component" value="Unassembled WGS sequence"/>
</dbReference>
<dbReference type="InterPro" id="IPR020845">
    <property type="entry name" value="AMP-binding_CS"/>
</dbReference>
<gene>
    <name evidence="4" type="ORF">JX265_002613</name>
</gene>
<dbReference type="PANTHER" id="PTHR43439:SF2">
    <property type="entry name" value="ENZYME, PUTATIVE (JCVI)-RELATED"/>
    <property type="match status" value="1"/>
</dbReference>
<evidence type="ECO:0000259" key="3">
    <source>
        <dbReference type="PROSITE" id="PS50075"/>
    </source>
</evidence>
<dbReference type="SUPFAM" id="SSF56801">
    <property type="entry name" value="Acetyl-CoA synthetase-like"/>
    <property type="match status" value="1"/>
</dbReference>